<gene>
    <name evidence="16" type="primary">ilvB</name>
    <name evidence="16" type="ORF">H9746_04260</name>
</gene>
<proteinExistence type="inferred from homology"/>
<dbReference type="GO" id="GO:0050660">
    <property type="term" value="F:flavin adenine dinucleotide binding"/>
    <property type="evidence" value="ECO:0007669"/>
    <property type="project" value="InterPro"/>
</dbReference>
<dbReference type="GO" id="GO:0030976">
    <property type="term" value="F:thiamine pyrophosphate binding"/>
    <property type="evidence" value="ECO:0007669"/>
    <property type="project" value="UniProtKB-UniRule"/>
</dbReference>
<dbReference type="NCBIfam" id="TIGR00118">
    <property type="entry name" value="acolac_lg"/>
    <property type="match status" value="1"/>
</dbReference>
<dbReference type="GO" id="GO:0000287">
    <property type="term" value="F:magnesium ion binding"/>
    <property type="evidence" value="ECO:0007669"/>
    <property type="project" value="UniProtKB-UniRule"/>
</dbReference>
<dbReference type="AlphaFoldDB" id="A0A9D1PIE7"/>
<dbReference type="GO" id="GO:0005948">
    <property type="term" value="C:acetolactate synthase complex"/>
    <property type="evidence" value="ECO:0007669"/>
    <property type="project" value="TreeGrafter"/>
</dbReference>
<comment type="cofactor">
    <cofactor evidence="12">
        <name>Mg(2+)</name>
        <dbReference type="ChEBI" id="CHEBI:18420"/>
    </cofactor>
    <text evidence="12">Binds 1 Mg(2+) ion per subunit.</text>
</comment>
<dbReference type="Gene3D" id="3.40.50.1220">
    <property type="entry name" value="TPP-binding domain"/>
    <property type="match status" value="1"/>
</dbReference>
<evidence type="ECO:0000256" key="7">
    <source>
        <dbReference type="ARBA" id="ARBA00022723"/>
    </source>
</evidence>
<dbReference type="CDD" id="cd07035">
    <property type="entry name" value="TPP_PYR_POX_like"/>
    <property type="match status" value="1"/>
</dbReference>
<comment type="similarity">
    <text evidence="3 12">Belongs to the TPP enzyme family.</text>
</comment>
<dbReference type="PROSITE" id="PS00187">
    <property type="entry name" value="TPP_ENZYMES"/>
    <property type="match status" value="1"/>
</dbReference>
<dbReference type="InterPro" id="IPR000399">
    <property type="entry name" value="TPP-bd_CS"/>
</dbReference>
<keyword evidence="7 12" id="KW-0479">Metal-binding</keyword>
<dbReference type="InterPro" id="IPR039368">
    <property type="entry name" value="AHAS_TPP"/>
</dbReference>
<dbReference type="Pfam" id="PF02775">
    <property type="entry name" value="TPP_enzyme_C"/>
    <property type="match status" value="1"/>
</dbReference>
<evidence type="ECO:0000256" key="9">
    <source>
        <dbReference type="ARBA" id="ARBA00023052"/>
    </source>
</evidence>
<evidence type="ECO:0000256" key="4">
    <source>
        <dbReference type="ARBA" id="ARBA00013145"/>
    </source>
</evidence>
<keyword evidence="8 12" id="KW-0460">Magnesium</keyword>
<keyword evidence="5 12" id="KW-0028">Amino-acid biosynthesis</keyword>
<protein>
    <recommendedName>
        <fullName evidence="4 12">Acetolactate synthase</fullName>
        <ecNumber evidence="4 12">2.2.1.6</ecNumber>
    </recommendedName>
</protein>
<comment type="caution">
    <text evidence="16">The sequence shown here is derived from an EMBL/GenBank/DDBJ whole genome shotgun (WGS) entry which is preliminary data.</text>
</comment>
<evidence type="ECO:0000259" key="13">
    <source>
        <dbReference type="Pfam" id="PF00205"/>
    </source>
</evidence>
<evidence type="ECO:0000256" key="11">
    <source>
        <dbReference type="ARBA" id="ARBA00048670"/>
    </source>
</evidence>
<evidence type="ECO:0000256" key="12">
    <source>
        <dbReference type="RuleBase" id="RU003591"/>
    </source>
</evidence>
<evidence type="ECO:0000256" key="8">
    <source>
        <dbReference type="ARBA" id="ARBA00022842"/>
    </source>
</evidence>
<evidence type="ECO:0000256" key="2">
    <source>
        <dbReference type="ARBA" id="ARBA00005025"/>
    </source>
</evidence>
<evidence type="ECO:0000256" key="10">
    <source>
        <dbReference type="ARBA" id="ARBA00023304"/>
    </source>
</evidence>
<dbReference type="GO" id="GO:0009097">
    <property type="term" value="P:isoleucine biosynthetic process"/>
    <property type="evidence" value="ECO:0007669"/>
    <property type="project" value="TreeGrafter"/>
</dbReference>
<dbReference type="Pfam" id="PF00205">
    <property type="entry name" value="TPP_enzyme_M"/>
    <property type="match status" value="1"/>
</dbReference>
<dbReference type="CDD" id="cd02015">
    <property type="entry name" value="TPP_AHAS"/>
    <property type="match status" value="1"/>
</dbReference>
<dbReference type="InterPro" id="IPR045229">
    <property type="entry name" value="TPP_enz"/>
</dbReference>
<evidence type="ECO:0000256" key="5">
    <source>
        <dbReference type="ARBA" id="ARBA00022605"/>
    </source>
</evidence>
<dbReference type="PANTHER" id="PTHR18968:SF13">
    <property type="entry name" value="ACETOLACTATE SYNTHASE CATALYTIC SUBUNIT, MITOCHONDRIAL"/>
    <property type="match status" value="1"/>
</dbReference>
<name>A0A9D1PIE7_9FIRM</name>
<dbReference type="Proteomes" id="UP000886808">
    <property type="component" value="Unassembled WGS sequence"/>
</dbReference>
<evidence type="ECO:0000313" key="16">
    <source>
        <dbReference type="EMBL" id="HIV62048.1"/>
    </source>
</evidence>
<dbReference type="InterPro" id="IPR011766">
    <property type="entry name" value="TPP_enzyme_TPP-bd"/>
</dbReference>
<dbReference type="EMBL" id="DXIE01000028">
    <property type="protein sequence ID" value="HIV62048.1"/>
    <property type="molecule type" value="Genomic_DNA"/>
</dbReference>
<reference evidence="16" key="2">
    <citation type="submission" date="2021-04" db="EMBL/GenBank/DDBJ databases">
        <authorList>
            <person name="Gilroy R."/>
        </authorList>
    </citation>
    <scope>NUCLEOTIDE SEQUENCE</scope>
    <source>
        <strain evidence="16">CHK193-4272</strain>
    </source>
</reference>
<dbReference type="InterPro" id="IPR012001">
    <property type="entry name" value="Thiamin_PyroP_enz_TPP-bd_dom"/>
</dbReference>
<evidence type="ECO:0000313" key="17">
    <source>
        <dbReference type="Proteomes" id="UP000886808"/>
    </source>
</evidence>
<comment type="catalytic activity">
    <reaction evidence="11 12">
        <text>2 pyruvate + H(+) = (2S)-2-acetolactate + CO2</text>
        <dbReference type="Rhea" id="RHEA:25249"/>
        <dbReference type="ChEBI" id="CHEBI:15361"/>
        <dbReference type="ChEBI" id="CHEBI:15378"/>
        <dbReference type="ChEBI" id="CHEBI:16526"/>
        <dbReference type="ChEBI" id="CHEBI:58476"/>
        <dbReference type="EC" id="2.2.1.6"/>
    </reaction>
</comment>
<dbReference type="InterPro" id="IPR029035">
    <property type="entry name" value="DHS-like_NAD/FAD-binding_dom"/>
</dbReference>
<feature type="domain" description="Thiamine pyrophosphate enzyme N-terminal TPP-binding" evidence="15">
    <location>
        <begin position="3"/>
        <end position="116"/>
    </location>
</feature>
<feature type="domain" description="Thiamine pyrophosphate enzyme TPP-binding" evidence="14">
    <location>
        <begin position="382"/>
        <end position="531"/>
    </location>
</feature>
<dbReference type="InterPro" id="IPR012846">
    <property type="entry name" value="Acetolactate_synth_lsu"/>
</dbReference>
<evidence type="ECO:0000256" key="3">
    <source>
        <dbReference type="ARBA" id="ARBA00007812"/>
    </source>
</evidence>
<dbReference type="SUPFAM" id="SSF52518">
    <property type="entry name" value="Thiamin diphosphate-binding fold (THDP-binding)"/>
    <property type="match status" value="2"/>
</dbReference>
<comment type="cofactor">
    <cofactor evidence="12">
        <name>thiamine diphosphate</name>
        <dbReference type="ChEBI" id="CHEBI:58937"/>
    </cofactor>
    <text evidence="12">Binds 1 thiamine pyrophosphate per subunit.</text>
</comment>
<feature type="domain" description="Thiamine pyrophosphate enzyme central" evidence="13">
    <location>
        <begin position="192"/>
        <end position="325"/>
    </location>
</feature>
<accession>A0A9D1PIE7</accession>
<keyword evidence="10 12" id="KW-0100">Branched-chain amino acid biosynthesis</keyword>
<dbReference type="SUPFAM" id="SSF52467">
    <property type="entry name" value="DHS-like NAD/FAD-binding domain"/>
    <property type="match status" value="1"/>
</dbReference>
<evidence type="ECO:0000259" key="15">
    <source>
        <dbReference type="Pfam" id="PF02776"/>
    </source>
</evidence>
<dbReference type="GO" id="GO:0003984">
    <property type="term" value="F:acetolactate synthase activity"/>
    <property type="evidence" value="ECO:0007669"/>
    <property type="project" value="UniProtKB-EC"/>
</dbReference>
<organism evidence="16 17">
    <name type="scientific">Candidatus Butyricicoccus avistercoris</name>
    <dbReference type="NCBI Taxonomy" id="2838518"/>
    <lineage>
        <taxon>Bacteria</taxon>
        <taxon>Bacillati</taxon>
        <taxon>Bacillota</taxon>
        <taxon>Clostridia</taxon>
        <taxon>Eubacteriales</taxon>
        <taxon>Butyricicoccaceae</taxon>
        <taxon>Butyricicoccus</taxon>
    </lineage>
</organism>
<dbReference type="GO" id="GO:0009099">
    <property type="term" value="P:L-valine biosynthetic process"/>
    <property type="evidence" value="ECO:0007669"/>
    <property type="project" value="TreeGrafter"/>
</dbReference>
<comment type="pathway">
    <text evidence="1 12">Amino-acid biosynthesis; L-isoleucine biosynthesis; L-isoleucine from 2-oxobutanoate: step 1/4.</text>
</comment>
<dbReference type="PANTHER" id="PTHR18968">
    <property type="entry name" value="THIAMINE PYROPHOSPHATE ENZYMES"/>
    <property type="match status" value="1"/>
</dbReference>
<keyword evidence="6 12" id="KW-0808">Transferase</keyword>
<dbReference type="Gene3D" id="3.40.50.970">
    <property type="match status" value="2"/>
</dbReference>
<evidence type="ECO:0000259" key="14">
    <source>
        <dbReference type="Pfam" id="PF02775"/>
    </source>
</evidence>
<dbReference type="InterPro" id="IPR029061">
    <property type="entry name" value="THDP-binding"/>
</dbReference>
<keyword evidence="9 12" id="KW-0786">Thiamine pyrophosphate</keyword>
<comment type="pathway">
    <text evidence="2 12">Amino-acid biosynthesis; L-valine biosynthesis; L-valine from pyruvate: step 1/4.</text>
</comment>
<dbReference type="EC" id="2.2.1.6" evidence="4 12"/>
<evidence type="ECO:0000256" key="6">
    <source>
        <dbReference type="ARBA" id="ARBA00022679"/>
    </source>
</evidence>
<dbReference type="FunFam" id="3.40.50.1220:FF:000008">
    <property type="entry name" value="Acetolactate synthase"/>
    <property type="match status" value="1"/>
</dbReference>
<reference evidence="16" key="1">
    <citation type="journal article" date="2021" name="PeerJ">
        <title>Extensive microbial diversity within the chicken gut microbiome revealed by metagenomics and culture.</title>
        <authorList>
            <person name="Gilroy R."/>
            <person name="Ravi A."/>
            <person name="Getino M."/>
            <person name="Pursley I."/>
            <person name="Horton D.L."/>
            <person name="Alikhan N.F."/>
            <person name="Baker D."/>
            <person name="Gharbi K."/>
            <person name="Hall N."/>
            <person name="Watson M."/>
            <person name="Adriaenssens E.M."/>
            <person name="Foster-Nyarko E."/>
            <person name="Jarju S."/>
            <person name="Secka A."/>
            <person name="Antonio M."/>
            <person name="Oren A."/>
            <person name="Chaudhuri R.R."/>
            <person name="La Ragione R."/>
            <person name="Hildebrand F."/>
            <person name="Pallen M.J."/>
        </authorList>
    </citation>
    <scope>NUCLEOTIDE SEQUENCE</scope>
    <source>
        <strain evidence="16">CHK193-4272</strain>
    </source>
</reference>
<dbReference type="FunFam" id="3.40.50.970:FF:000007">
    <property type="entry name" value="Acetolactate synthase"/>
    <property type="match status" value="1"/>
</dbReference>
<evidence type="ECO:0000256" key="1">
    <source>
        <dbReference type="ARBA" id="ARBA00004974"/>
    </source>
</evidence>
<dbReference type="InterPro" id="IPR012000">
    <property type="entry name" value="Thiamin_PyroP_enz_cen_dom"/>
</dbReference>
<sequence>MKMNGSQILVEVLLEQGVDTIFGYPGGAVLNIYDALYINRDRIRHVLTAHEQGASHAADGYARATGKTGVCLATSGPGATNLVTGIATAYMDSIPMVAITGNVGSTLIGKDSFQEVYIAGITMPITKHNFTVRRVDELADTLSEAFRIAQTGRPGPVLVDITKDVTAAEYEYTPKKPLDTSVTFDVKPEEMQRIADKINEAQKPAIYFGGGVQTSDAGKELLALMKKAEIPASGTMMAIGTLPVDEPLYLGMVGMHGKVSSGFALDKADLILAIGARFSDRVATDPDRFAPNAKIIHVDIDAAEINKNMQTDDSVVMDAKTFLTNILPYVKENKHTEWLEQIKEWKEKLDYRPKDDDSVLKPHQIMGVISDLVGEDAIIVTDVGQHQMWAAQYSKRNKIRHFLTSGGLGTMGYGYGAAIGAKMAQPNKRVIHITGDGSFHMNLNELCTSVSYNLPIITVVMNNRVLGMVRQWQTMFYNKHYSATDPERKTDYVKLADAFGADGYHCENLDEFKAAFKKAMESTDKPSLIDCAIDKDERVLPMVPAGKSVRDFVID</sequence>
<dbReference type="Pfam" id="PF02776">
    <property type="entry name" value="TPP_enzyme_N"/>
    <property type="match status" value="1"/>
</dbReference>